<dbReference type="Proteomes" id="UP000251869">
    <property type="component" value="Unassembled WGS sequence"/>
</dbReference>
<name>A0A365K2U4_9BACL</name>
<dbReference type="OrthoDB" id="2855553at2"/>
<dbReference type="RefSeq" id="WP_112233347.1">
    <property type="nucleotide sequence ID" value="NZ_QLZQ01000005.1"/>
</dbReference>
<evidence type="ECO:0000313" key="2">
    <source>
        <dbReference type="Proteomes" id="UP000251869"/>
    </source>
</evidence>
<dbReference type="EMBL" id="QLZQ01000005">
    <property type="protein sequence ID" value="RAZ66956.1"/>
    <property type="molecule type" value="Genomic_DNA"/>
</dbReference>
<gene>
    <name evidence="1" type="ORF">DP119_11685</name>
</gene>
<protein>
    <submittedName>
        <fullName evidence="1">Uncharacterized protein</fullName>
    </submittedName>
</protein>
<dbReference type="AlphaFoldDB" id="A0A365K2U4"/>
<sequence>MEFHLLENGINSLKIGINFYNKFQDYYYDTDTSAYEFDENSYLKLALLNIHHSVEILTKKTLSDVNELLIYSDISSKSNLLEYINFENEIVVPLYEALTVADAQVYTIDYSESIKRLKVIFGGMKEEYFETLIGIGQLRNQITHLGISKPIDSHTIVGAINRTLEFIKSFFLEFRQLSENQLLIGEIELSYLNGSRVEEWIWRSVMAEQFKLLCDLVIQSCDFVNSEYEKELLEFNIHVESDITIKLKQAEEESFLLWSSNYPNIDATIFMGVSKNGNEEDEIVAIIDHTENKYLYLCKNPYKSYDHYPYYKKFWKKDKNTIRVEMNVENFSKLLKNTLQRTGIS</sequence>
<accession>A0A365K2U4</accession>
<comment type="caution">
    <text evidence="1">The sequence shown here is derived from an EMBL/GenBank/DDBJ whole genome shotgun (WGS) entry which is preliminary data.</text>
</comment>
<evidence type="ECO:0000313" key="1">
    <source>
        <dbReference type="EMBL" id="RAZ66956.1"/>
    </source>
</evidence>
<proteinExistence type="predicted"/>
<organism evidence="1 2">
    <name type="scientific">Planococcus maitriensis</name>
    <dbReference type="NCBI Taxonomy" id="221799"/>
    <lineage>
        <taxon>Bacteria</taxon>
        <taxon>Bacillati</taxon>
        <taxon>Bacillota</taxon>
        <taxon>Bacilli</taxon>
        <taxon>Bacillales</taxon>
        <taxon>Caryophanaceae</taxon>
        <taxon>Planococcus</taxon>
    </lineage>
</organism>
<keyword evidence="2" id="KW-1185">Reference proteome</keyword>
<reference evidence="1 2" key="1">
    <citation type="submission" date="2018-06" db="EMBL/GenBank/DDBJ databases">
        <title>The draft genome sequences of strains SCU63 and S1.</title>
        <authorList>
            <person name="Gan L."/>
        </authorList>
    </citation>
    <scope>NUCLEOTIDE SEQUENCE [LARGE SCALE GENOMIC DNA]</scope>
    <source>
        <strain evidence="1 2">S1</strain>
    </source>
</reference>